<dbReference type="PANTHER" id="PTHR22576:SF41">
    <property type="entry name" value="CASPASE 14, APOPTOSIS-RELATED CYSTEINE PEPTIDASE"/>
    <property type="match status" value="1"/>
</dbReference>
<dbReference type="InterPro" id="IPR029030">
    <property type="entry name" value="Caspase-like_dom_sf"/>
</dbReference>
<protein>
    <recommendedName>
        <fullName evidence="1">Caspase family p10 domain-containing protein</fullName>
    </recommendedName>
</protein>
<organism evidence="2">
    <name type="scientific">Scylla olivacea</name>
    <name type="common">Orange mud crab</name>
    <name type="synonym">Cancer olivacea</name>
    <dbReference type="NCBI Taxonomy" id="85551"/>
    <lineage>
        <taxon>Eukaryota</taxon>
        <taxon>Metazoa</taxon>
        <taxon>Ecdysozoa</taxon>
        <taxon>Arthropoda</taxon>
        <taxon>Crustacea</taxon>
        <taxon>Multicrustacea</taxon>
        <taxon>Malacostraca</taxon>
        <taxon>Eumalacostraca</taxon>
        <taxon>Eucarida</taxon>
        <taxon>Decapoda</taxon>
        <taxon>Pleocyemata</taxon>
        <taxon>Brachyura</taxon>
        <taxon>Eubrachyura</taxon>
        <taxon>Portunoidea</taxon>
        <taxon>Portunidae</taxon>
        <taxon>Portuninae</taxon>
        <taxon>Scylla</taxon>
    </lineage>
</organism>
<dbReference type="PROSITE" id="PS50207">
    <property type="entry name" value="CASPASE_P10"/>
    <property type="match status" value="1"/>
</dbReference>
<dbReference type="Pfam" id="PF00656">
    <property type="entry name" value="Peptidase_C14"/>
    <property type="match status" value="1"/>
</dbReference>
<dbReference type="SUPFAM" id="SSF52129">
    <property type="entry name" value="Caspase-like"/>
    <property type="match status" value="1"/>
</dbReference>
<dbReference type="InterPro" id="IPR052039">
    <property type="entry name" value="Caspase-related_regulators"/>
</dbReference>
<dbReference type="GO" id="GO:0006508">
    <property type="term" value="P:proteolysis"/>
    <property type="evidence" value="ECO:0007669"/>
    <property type="project" value="InterPro"/>
</dbReference>
<dbReference type="AlphaFoldDB" id="A0A0P4WBY7"/>
<dbReference type="InterPro" id="IPR002138">
    <property type="entry name" value="Pept_C14_p10"/>
</dbReference>
<dbReference type="EMBL" id="GDRN01070186">
    <property type="protein sequence ID" value="JAI63922.1"/>
    <property type="molecule type" value="Transcribed_RNA"/>
</dbReference>
<name>A0A0P4WBY7_SCYOL</name>
<feature type="domain" description="Caspase family p10" evidence="1">
    <location>
        <begin position="29"/>
        <end position="105"/>
    </location>
</feature>
<dbReference type="InterPro" id="IPR011600">
    <property type="entry name" value="Pept_C14_caspase"/>
</dbReference>
<proteinExistence type="predicted"/>
<dbReference type="Gene3D" id="3.40.50.1460">
    <property type="match status" value="1"/>
</dbReference>
<dbReference type="PANTHER" id="PTHR22576">
    <property type="entry name" value="MUCOSA ASSOCIATED LYMPHOID TISSUE LYMPHOMA TRANSLOCATION PROTEIN 1/PARACASPASE"/>
    <property type="match status" value="1"/>
</dbReference>
<accession>A0A0P4WBY7</accession>
<evidence type="ECO:0000313" key="2">
    <source>
        <dbReference type="EMBL" id="JAI63921.1"/>
    </source>
</evidence>
<evidence type="ECO:0000259" key="1">
    <source>
        <dbReference type="PROSITE" id="PS50207"/>
    </source>
</evidence>
<dbReference type="EMBL" id="GDRN01070188">
    <property type="protein sequence ID" value="JAI63921.1"/>
    <property type="molecule type" value="Transcribed_RNA"/>
</dbReference>
<reference evidence="2" key="1">
    <citation type="submission" date="2015-09" db="EMBL/GenBank/DDBJ databases">
        <title>Scylla olivacea transcriptome.</title>
        <authorList>
            <person name="Ikhwanuddin M."/>
        </authorList>
    </citation>
    <scope>NUCLEOTIDE SEQUENCE</scope>
</reference>
<dbReference type="GO" id="GO:0004197">
    <property type="term" value="F:cysteine-type endopeptidase activity"/>
    <property type="evidence" value="ECO:0007669"/>
    <property type="project" value="InterPro"/>
</dbReference>
<sequence>MAKIFIFQFCRGEVYPVRETDNSMDFSPKNIVSFYSTSEGFVAYRYPHSGSPFLSVMCEVLAERAFKDNLDDLFREVQRRYRVRGMGTTPEKQDLDFCKEFYFNPRLRK</sequence>